<dbReference type="Proteomes" id="UP001139054">
    <property type="component" value="Unassembled WGS sequence"/>
</dbReference>
<dbReference type="InterPro" id="IPR011008">
    <property type="entry name" value="Dimeric_a/b-barrel"/>
</dbReference>
<proteinExistence type="inferred from homology"/>
<dbReference type="PANTHER" id="PTHR21017:SF17">
    <property type="entry name" value="PROTEIN NIPSNAP"/>
    <property type="match status" value="1"/>
</dbReference>
<evidence type="ECO:0000256" key="1">
    <source>
        <dbReference type="ARBA" id="ARBA00005291"/>
    </source>
</evidence>
<dbReference type="EMBL" id="JAKLUA010000029">
    <property type="protein sequence ID" value="MCG2672966.1"/>
    <property type="molecule type" value="Genomic_DNA"/>
</dbReference>
<gene>
    <name evidence="4" type="ORF">L6637_39290</name>
    <name evidence="3" type="ORF">L6654_38395</name>
</gene>
<protein>
    <submittedName>
        <fullName evidence="3">NIPSNAP family protein</fullName>
    </submittedName>
</protein>
<dbReference type="Pfam" id="PF07978">
    <property type="entry name" value="NIPSNAP"/>
    <property type="match status" value="1"/>
</dbReference>
<dbReference type="AlphaFoldDB" id="A0A9X1RGY5"/>
<accession>A0A9X1RGY5</accession>
<reference evidence="3" key="1">
    <citation type="submission" date="2022-01" db="EMBL/GenBank/DDBJ databases">
        <title>Genome sequnece data of strain Bradyrhizobium sp. nov.</title>
        <authorList>
            <person name="Zhang J."/>
        </authorList>
    </citation>
    <scope>NUCLEOTIDE SEQUENCE</scope>
    <source>
        <strain evidence="4">WYCCWR 12774</strain>
        <strain evidence="3">WYCCWR 13023</strain>
    </source>
</reference>
<dbReference type="PANTHER" id="PTHR21017">
    <property type="entry name" value="NIPSNAP-RELATED"/>
    <property type="match status" value="1"/>
</dbReference>
<name>A0A9X1RGY5_9BRAD</name>
<dbReference type="InterPro" id="IPR012577">
    <property type="entry name" value="NIPSNAP"/>
</dbReference>
<sequence length="114" mass="13220">MLYDLRTYRCRPGTVSAQLAAYAETGFAAQSRHLGAPLLYATVETGDVNAYVHLWQFQDAADRERRRAALYEDEQWLAYRRRSAEAGFQTGQTNMLLKPAFFWLQDPKLKQDER</sequence>
<dbReference type="SUPFAM" id="SSF54909">
    <property type="entry name" value="Dimeric alpha+beta barrel"/>
    <property type="match status" value="1"/>
</dbReference>
<evidence type="ECO:0000313" key="3">
    <source>
        <dbReference type="EMBL" id="MCG2632479.1"/>
    </source>
</evidence>
<evidence type="ECO:0000313" key="5">
    <source>
        <dbReference type="Proteomes" id="UP001139012"/>
    </source>
</evidence>
<dbReference type="EMBL" id="JAKLTY010000042">
    <property type="protein sequence ID" value="MCG2632479.1"/>
    <property type="molecule type" value="Genomic_DNA"/>
</dbReference>
<dbReference type="Gene3D" id="3.30.70.100">
    <property type="match status" value="1"/>
</dbReference>
<dbReference type="Proteomes" id="UP001139012">
    <property type="component" value="Unassembled WGS sequence"/>
</dbReference>
<comment type="similarity">
    <text evidence="1">Belongs to the NipSnap family.</text>
</comment>
<evidence type="ECO:0000259" key="2">
    <source>
        <dbReference type="Pfam" id="PF07978"/>
    </source>
</evidence>
<evidence type="ECO:0000313" key="4">
    <source>
        <dbReference type="EMBL" id="MCG2672966.1"/>
    </source>
</evidence>
<comment type="caution">
    <text evidence="3">The sequence shown here is derived from an EMBL/GenBank/DDBJ whole genome shotgun (WGS) entry which is preliminary data.</text>
</comment>
<dbReference type="InterPro" id="IPR051557">
    <property type="entry name" value="NipSnap_domain"/>
</dbReference>
<organism evidence="3 6">
    <name type="scientific">Bradyrhizobium zhengyangense</name>
    <dbReference type="NCBI Taxonomy" id="2911009"/>
    <lineage>
        <taxon>Bacteria</taxon>
        <taxon>Pseudomonadati</taxon>
        <taxon>Pseudomonadota</taxon>
        <taxon>Alphaproteobacteria</taxon>
        <taxon>Hyphomicrobiales</taxon>
        <taxon>Nitrobacteraceae</taxon>
        <taxon>Bradyrhizobium</taxon>
    </lineage>
</organism>
<dbReference type="RefSeq" id="WP_237874072.1">
    <property type="nucleotide sequence ID" value="NZ_JAKLTY010000042.1"/>
</dbReference>
<evidence type="ECO:0000313" key="6">
    <source>
        <dbReference type="Proteomes" id="UP001139054"/>
    </source>
</evidence>
<feature type="domain" description="NIPSNAP" evidence="2">
    <location>
        <begin position="3"/>
        <end position="100"/>
    </location>
</feature>
<keyword evidence="5" id="KW-1185">Reference proteome</keyword>